<keyword evidence="11 15" id="KW-1133">Transmembrane helix</keyword>
<comment type="cofactor">
    <cofactor evidence="1">
        <name>Zn(2+)</name>
        <dbReference type="ChEBI" id="CHEBI:29105"/>
    </cofactor>
</comment>
<dbReference type="Gene3D" id="1.10.8.60">
    <property type="match status" value="1"/>
</dbReference>
<keyword evidence="6" id="KW-0479">Metal-binding</keyword>
<keyword evidence="4" id="KW-0645">Protease</keyword>
<evidence type="ECO:0000256" key="15">
    <source>
        <dbReference type="SAM" id="Phobius"/>
    </source>
</evidence>
<dbReference type="GO" id="GO:0004222">
    <property type="term" value="F:metalloendopeptidase activity"/>
    <property type="evidence" value="ECO:0007669"/>
    <property type="project" value="InterPro"/>
</dbReference>
<evidence type="ECO:0000256" key="4">
    <source>
        <dbReference type="ARBA" id="ARBA00022670"/>
    </source>
</evidence>
<dbReference type="Pfam" id="PF00004">
    <property type="entry name" value="AAA"/>
    <property type="match status" value="1"/>
</dbReference>
<sequence length="627" mass="69576">MKKILHFLKKTAPFTIPAILFIGIMSYSNAEPPKKESYSTFMEQVQKDKVESAYLDRGQGIVAYETKSGDKFVTTHPEYDDFKKELLENDVKVTSASSSGGILSSILPILQLALIIFVIYYFYMNMKMMKGNVGNAKAGEVIKKPKVKFSDVAGYAEVKEEVENVVSFLKEPKRYLERGARMPKGMILYGEPGTGKTLIAKAIAGEAGVPFYSASGSDFIEKFVGVGAQRIRTLFEEAKKNAPCIIFIDEIDAIGGQRGNETNSEATQTINALLTQMDGFAEDTGVLVIATTNRLEMLDKALIRPGRFDMQVKVPIPYTAEERLEIIKVHTKNKSFADDVDFMALAKQWIGFSGADIESIVNSAAILSVDSGKEKIDMECFTEAYDRKILKGHFKKDSQKDRDEDVLKLVAYHEAGHAVIGKLLETGMDVDRVTILASTTGAGGITFFSPKKMGLHTIEEMENNVKVSYAGRIAELLLFGNEKLVTTGASGDIEQATQTIRQMISTYGMTKEIGMLNLEILGVDKEVMVKHASELSARLYNETEELMKEHWDKVVRVAEALLEKETIMEDELDELMKDPETVEESIQAEVQKEEVADIVTTELLNTVESDVASTKKTVTAEDTEETF</sequence>
<dbReference type="GO" id="GO:0006508">
    <property type="term" value="P:proteolysis"/>
    <property type="evidence" value="ECO:0007669"/>
    <property type="project" value="UniProtKB-KW"/>
</dbReference>
<dbReference type="HOGENOM" id="CLU_000688_16_2_9"/>
<comment type="similarity">
    <text evidence="14">Belongs to the AAA ATPase family.</text>
</comment>
<evidence type="ECO:0000256" key="10">
    <source>
        <dbReference type="ARBA" id="ARBA00022840"/>
    </source>
</evidence>
<dbReference type="GO" id="GO:0004176">
    <property type="term" value="F:ATP-dependent peptidase activity"/>
    <property type="evidence" value="ECO:0007669"/>
    <property type="project" value="InterPro"/>
</dbReference>
<dbReference type="AlphaFoldDB" id="A0A0B5AYK9"/>
<evidence type="ECO:0000256" key="3">
    <source>
        <dbReference type="ARBA" id="ARBA00010044"/>
    </source>
</evidence>
<dbReference type="CDD" id="cd19501">
    <property type="entry name" value="RecA-like_FtsH"/>
    <property type="match status" value="1"/>
</dbReference>
<evidence type="ECO:0000256" key="5">
    <source>
        <dbReference type="ARBA" id="ARBA00022692"/>
    </source>
</evidence>
<dbReference type="InterPro" id="IPR003960">
    <property type="entry name" value="ATPase_AAA_CS"/>
</dbReference>
<dbReference type="OrthoDB" id="9809379at2"/>
<dbReference type="InterPro" id="IPR003959">
    <property type="entry name" value="ATPase_AAA_core"/>
</dbReference>
<keyword evidence="18" id="KW-1185">Reference proteome</keyword>
<keyword evidence="10 14" id="KW-0067">ATP-binding</keyword>
<evidence type="ECO:0000256" key="8">
    <source>
        <dbReference type="ARBA" id="ARBA00022801"/>
    </source>
</evidence>
<dbReference type="Proteomes" id="UP000031449">
    <property type="component" value="Plasmid unnamed"/>
</dbReference>
<dbReference type="SMART" id="SM00382">
    <property type="entry name" value="AAA"/>
    <property type="match status" value="1"/>
</dbReference>
<geneLocation type="plasmid" evidence="18"/>
<dbReference type="Gene3D" id="3.30.720.210">
    <property type="match status" value="1"/>
</dbReference>
<evidence type="ECO:0000256" key="1">
    <source>
        <dbReference type="ARBA" id="ARBA00001947"/>
    </source>
</evidence>
<dbReference type="PANTHER" id="PTHR23076:SF113">
    <property type="entry name" value="ATP-DEPENDENT ZINC METALLOPROTEASE FTSH 1, CHLOROPLASTIC-RELATED"/>
    <property type="match status" value="1"/>
</dbReference>
<keyword evidence="9" id="KW-0862">Zinc</keyword>
<dbReference type="GO" id="GO:0016020">
    <property type="term" value="C:membrane"/>
    <property type="evidence" value="ECO:0007669"/>
    <property type="project" value="UniProtKB-SubCell"/>
</dbReference>
<gene>
    <name evidence="17" type="ORF">JMA_37710</name>
</gene>
<dbReference type="PANTHER" id="PTHR23076">
    <property type="entry name" value="METALLOPROTEASE M41 FTSH"/>
    <property type="match status" value="1"/>
</dbReference>
<comment type="subcellular location">
    <subcellularLocation>
        <location evidence="2">Membrane</location>
    </subcellularLocation>
</comment>
<comment type="similarity">
    <text evidence="3">In the C-terminal section; belongs to the peptidase M41 family.</text>
</comment>
<evidence type="ECO:0000256" key="7">
    <source>
        <dbReference type="ARBA" id="ARBA00022741"/>
    </source>
</evidence>
<dbReference type="Pfam" id="PF01434">
    <property type="entry name" value="Peptidase_M41"/>
    <property type="match status" value="1"/>
</dbReference>
<dbReference type="Pfam" id="PF06480">
    <property type="entry name" value="FtsH_ext"/>
    <property type="match status" value="1"/>
</dbReference>
<dbReference type="FunFam" id="3.40.50.300:FF:000001">
    <property type="entry name" value="ATP-dependent zinc metalloprotease FtsH"/>
    <property type="match status" value="1"/>
</dbReference>
<name>A0A0B5AYK9_9BACL</name>
<evidence type="ECO:0000313" key="18">
    <source>
        <dbReference type="Proteomes" id="UP000031449"/>
    </source>
</evidence>
<dbReference type="InterPro" id="IPR011546">
    <property type="entry name" value="Pept_M41_FtsH_extracell"/>
</dbReference>
<dbReference type="GO" id="GO:0016887">
    <property type="term" value="F:ATP hydrolysis activity"/>
    <property type="evidence" value="ECO:0007669"/>
    <property type="project" value="InterPro"/>
</dbReference>
<evidence type="ECO:0000259" key="16">
    <source>
        <dbReference type="SMART" id="SM00382"/>
    </source>
</evidence>
<evidence type="ECO:0000256" key="2">
    <source>
        <dbReference type="ARBA" id="ARBA00004370"/>
    </source>
</evidence>
<dbReference type="GO" id="GO:0008270">
    <property type="term" value="F:zinc ion binding"/>
    <property type="evidence" value="ECO:0007669"/>
    <property type="project" value="InterPro"/>
</dbReference>
<dbReference type="EMBL" id="CP009417">
    <property type="protein sequence ID" value="AJD93089.1"/>
    <property type="molecule type" value="Genomic_DNA"/>
</dbReference>
<keyword evidence="7 14" id="KW-0547">Nucleotide-binding</keyword>
<protein>
    <recommendedName>
        <fullName evidence="16">AAA+ ATPase domain-containing protein</fullName>
    </recommendedName>
</protein>
<dbReference type="GO" id="GO:0005524">
    <property type="term" value="F:ATP binding"/>
    <property type="evidence" value="ECO:0007669"/>
    <property type="project" value="UniProtKB-KW"/>
</dbReference>
<evidence type="ECO:0000313" key="17">
    <source>
        <dbReference type="EMBL" id="AJD93089.1"/>
    </source>
</evidence>
<accession>A0A0B5AYK9</accession>
<dbReference type="PROSITE" id="PS00674">
    <property type="entry name" value="AAA"/>
    <property type="match status" value="1"/>
</dbReference>
<dbReference type="Gene3D" id="1.20.58.760">
    <property type="entry name" value="Peptidase M41"/>
    <property type="match status" value="1"/>
</dbReference>
<organism evidence="17 18">
    <name type="scientific">Jeotgalibacillus malaysiensis</name>
    <dbReference type="NCBI Taxonomy" id="1508404"/>
    <lineage>
        <taxon>Bacteria</taxon>
        <taxon>Bacillati</taxon>
        <taxon>Bacillota</taxon>
        <taxon>Bacilli</taxon>
        <taxon>Bacillales</taxon>
        <taxon>Caryophanaceae</taxon>
        <taxon>Jeotgalibacillus</taxon>
    </lineage>
</organism>
<keyword evidence="8" id="KW-0378">Hydrolase</keyword>
<proteinExistence type="inferred from homology"/>
<dbReference type="SUPFAM" id="SSF52540">
    <property type="entry name" value="P-loop containing nucleoside triphosphate hydrolases"/>
    <property type="match status" value="1"/>
</dbReference>
<keyword evidence="13 15" id="KW-0472">Membrane</keyword>
<dbReference type="Gene3D" id="3.40.50.300">
    <property type="entry name" value="P-loop containing nucleotide triphosphate hydrolases"/>
    <property type="match status" value="1"/>
</dbReference>
<reference evidence="17 18" key="1">
    <citation type="submission" date="2014-08" db="EMBL/GenBank/DDBJ databases">
        <title>Complete genome of a marine bacteria Jeotgalibacillus malaysiensis.</title>
        <authorList>
            <person name="Yaakop A.S."/>
            <person name="Chan K.-G."/>
            <person name="Goh K.M."/>
        </authorList>
    </citation>
    <scope>NUCLEOTIDE SEQUENCE [LARGE SCALE GENOMIC DNA]</scope>
    <source>
        <strain evidence="17 18">D5</strain>
        <plasmid evidence="18">Plasmid</plasmid>
    </source>
</reference>
<evidence type="ECO:0000256" key="11">
    <source>
        <dbReference type="ARBA" id="ARBA00022989"/>
    </source>
</evidence>
<evidence type="ECO:0000256" key="12">
    <source>
        <dbReference type="ARBA" id="ARBA00023049"/>
    </source>
</evidence>
<evidence type="ECO:0000256" key="13">
    <source>
        <dbReference type="ARBA" id="ARBA00023136"/>
    </source>
</evidence>
<evidence type="ECO:0000256" key="14">
    <source>
        <dbReference type="RuleBase" id="RU003651"/>
    </source>
</evidence>
<dbReference type="InterPro" id="IPR003593">
    <property type="entry name" value="AAA+_ATPase"/>
</dbReference>
<dbReference type="SUPFAM" id="SSF140990">
    <property type="entry name" value="FtsH protease domain-like"/>
    <property type="match status" value="1"/>
</dbReference>
<evidence type="ECO:0000256" key="6">
    <source>
        <dbReference type="ARBA" id="ARBA00022723"/>
    </source>
</evidence>
<dbReference type="InterPro" id="IPR000642">
    <property type="entry name" value="Peptidase_M41"/>
</dbReference>
<dbReference type="BioCyc" id="JESP1508404:G14D9-13055-MONOMER"/>
<keyword evidence="17" id="KW-0614">Plasmid</keyword>
<feature type="transmembrane region" description="Helical" evidence="15">
    <location>
        <begin position="102"/>
        <end position="123"/>
    </location>
</feature>
<dbReference type="Pfam" id="PF17862">
    <property type="entry name" value="AAA_lid_3"/>
    <property type="match status" value="1"/>
</dbReference>
<keyword evidence="5 15" id="KW-0812">Transmembrane</keyword>
<dbReference type="InterPro" id="IPR041569">
    <property type="entry name" value="AAA_lid_3"/>
</dbReference>
<evidence type="ECO:0000256" key="9">
    <source>
        <dbReference type="ARBA" id="ARBA00022833"/>
    </source>
</evidence>
<feature type="domain" description="AAA+ ATPase" evidence="16">
    <location>
        <begin position="182"/>
        <end position="319"/>
    </location>
</feature>
<keyword evidence="12" id="KW-0482">Metalloprotease</keyword>
<dbReference type="InterPro" id="IPR037219">
    <property type="entry name" value="Peptidase_M41-like"/>
</dbReference>
<dbReference type="InterPro" id="IPR027417">
    <property type="entry name" value="P-loop_NTPase"/>
</dbReference>
<dbReference type="KEGG" id="jeo:JMA_37710"/>